<dbReference type="PANTHER" id="PTHR28532:SF1">
    <property type="entry name" value="ORAL CANCER OVEREXPRESSED 1"/>
    <property type="match status" value="1"/>
</dbReference>
<accession>B2G487</accession>
<dbReference type="Pfam" id="PF09811">
    <property type="entry name" value="Yae1_N"/>
    <property type="match status" value="1"/>
</dbReference>
<sequence length="168" mass="19001">MAESELTGLDKLLDLEEEFYNQGFEQGSAENVKHNYIEGKQYGLQVGFQRYLLLGQITGLLDVLEVLDGDKKVFAKKIESVRSLLSGVKMDNDVASVADYENRFTRIKNKFRTILLLLQKQLKTGPEDTLSLTEVERVSLSIADEIKGRVEEDNVGTAESLQDQVQNW</sequence>
<proteinExistence type="inferred from homology"/>
<dbReference type="OMA" id="VGFQRFV"/>
<dbReference type="InterPro" id="IPR052436">
    <property type="entry name" value="LTO1_adapter"/>
</dbReference>
<gene>
    <name evidence="3" type="primary">Zr_YNL260C</name>
    <name evidence="3" type="ORF">Zrou_2p15</name>
</gene>
<protein>
    <submittedName>
        <fullName evidence="3">Uncharacterized protein YNL260C</fullName>
    </submittedName>
</protein>
<dbReference type="KEGG" id="zro:ZYRO0F16346g"/>
<dbReference type="InterPro" id="IPR019191">
    <property type="entry name" value="Essential_protein_Yae1_N"/>
</dbReference>
<evidence type="ECO:0000313" key="3">
    <source>
        <dbReference type="EMBL" id="CAQ43396.1"/>
    </source>
</evidence>
<reference evidence="3" key="1">
    <citation type="submission" date="2008-02" db="EMBL/GenBank/DDBJ databases">
        <title>Zygosaccharomyces rouxii homologs of Saccharomyces cerevisiae chromosome III.</title>
        <authorList>
            <person name="Gordon J.L."/>
            <person name="Wolfe K.H."/>
        </authorList>
    </citation>
    <scope>NUCLEOTIDE SEQUENCE</scope>
    <source>
        <strain evidence="3">CBS 732</strain>
    </source>
</reference>
<dbReference type="PANTHER" id="PTHR28532">
    <property type="entry name" value="GEO13458P1"/>
    <property type="match status" value="1"/>
</dbReference>
<dbReference type="AlphaFoldDB" id="B2G487"/>
<name>B2G487_ZYGRO</name>
<feature type="domain" description="Essential protein Yae1 N-terminal" evidence="2">
    <location>
        <begin position="23"/>
        <end position="61"/>
    </location>
</feature>
<evidence type="ECO:0000259" key="2">
    <source>
        <dbReference type="Pfam" id="PF09811"/>
    </source>
</evidence>
<evidence type="ECO:0000256" key="1">
    <source>
        <dbReference type="ARBA" id="ARBA00038090"/>
    </source>
</evidence>
<comment type="similarity">
    <text evidence="1">Belongs to the LTO1 family.</text>
</comment>
<dbReference type="EMBL" id="AM989981">
    <property type="protein sequence ID" value="CAQ43396.1"/>
    <property type="molecule type" value="Genomic_DNA"/>
</dbReference>
<organism evidence="3">
    <name type="scientific">Zygosaccharomyces rouxii</name>
    <dbReference type="NCBI Taxonomy" id="4956"/>
    <lineage>
        <taxon>Eukaryota</taxon>
        <taxon>Fungi</taxon>
        <taxon>Dikarya</taxon>
        <taxon>Ascomycota</taxon>
        <taxon>Saccharomycotina</taxon>
        <taxon>Saccharomycetes</taxon>
        <taxon>Saccharomycetales</taxon>
        <taxon>Saccharomycetaceae</taxon>
        <taxon>Zygosaccharomyces</taxon>
    </lineage>
</organism>